<feature type="domain" description="Acyltransferase 3" evidence="8">
    <location>
        <begin position="2"/>
        <end position="295"/>
    </location>
</feature>
<protein>
    <recommendedName>
        <fullName evidence="8">Acyltransferase 3 domain-containing protein</fullName>
    </recommendedName>
</protein>
<evidence type="ECO:0000313" key="9">
    <source>
        <dbReference type="EMBL" id="CAQ00689.1"/>
    </source>
</evidence>
<keyword evidence="6 7" id="KW-0472">Membrane</keyword>
<dbReference type="GO" id="GO:0005886">
    <property type="term" value="C:plasma membrane"/>
    <property type="evidence" value="ECO:0007669"/>
    <property type="project" value="UniProtKB-SubCell"/>
</dbReference>
<evidence type="ECO:0000256" key="4">
    <source>
        <dbReference type="ARBA" id="ARBA00022692"/>
    </source>
</evidence>
<evidence type="ECO:0000256" key="1">
    <source>
        <dbReference type="ARBA" id="ARBA00004651"/>
    </source>
</evidence>
<feature type="transmembrane region" description="Helical" evidence="7">
    <location>
        <begin position="64"/>
        <end position="87"/>
    </location>
</feature>
<dbReference type="HOGENOM" id="CLU_023915_5_1_11"/>
<keyword evidence="4 7" id="KW-0812">Transmembrane</keyword>
<keyword evidence="5 7" id="KW-1133">Transmembrane helix</keyword>
<evidence type="ECO:0000256" key="2">
    <source>
        <dbReference type="ARBA" id="ARBA00007400"/>
    </source>
</evidence>
<dbReference type="GO" id="GO:0016413">
    <property type="term" value="F:O-acetyltransferase activity"/>
    <property type="evidence" value="ECO:0007669"/>
    <property type="project" value="TreeGrafter"/>
</dbReference>
<sequence>MAILLVALFHAGLLLMQEDLASPVWATVNSAFVTFRMPIFFLASGLLAGSAVRRSWAELWNSRIAILVWALAIWSVLRFLYFSVVPLDSRPHEGDPRALLLAFVFPATGLWFLHALAVFLVLAKAAHGRVPPWIQLTGAAVVSALFLSVLRIGSLSWDGMAKYLVFFLIGLHAKDLVFRVASRPRPVAAAAALVAFGAAGVAVELTGISGVPGVLLLVSCLAMAVGVLWAALLARTRLVRPLRFLGRNTLPIYVAHVLVIAAACAVLDAVGFEASGAMPYLLPLVVSVVAIAASLAIHAVAMRTPLRFLLPHAAVPGAGPGRPGVIPSAGIEPAGRSTAVGPVGLEPTTQGLKVPCSTN</sequence>
<dbReference type="EMBL" id="AM849034">
    <property type="protein sequence ID" value="CAQ00689.1"/>
    <property type="molecule type" value="Genomic_DNA"/>
</dbReference>
<feature type="transmembrane region" description="Helical" evidence="7">
    <location>
        <begin position="253"/>
        <end position="274"/>
    </location>
</feature>
<dbReference type="PANTHER" id="PTHR40074:SF4">
    <property type="entry name" value="INNER MEMBRANE PROTEIN YCFT"/>
    <property type="match status" value="1"/>
</dbReference>
<evidence type="ECO:0000256" key="3">
    <source>
        <dbReference type="ARBA" id="ARBA00022475"/>
    </source>
</evidence>
<dbReference type="STRING" id="31964.CMS0569"/>
<dbReference type="PANTHER" id="PTHR40074">
    <property type="entry name" value="O-ACETYLTRANSFERASE WECH"/>
    <property type="match status" value="1"/>
</dbReference>
<evidence type="ECO:0000256" key="6">
    <source>
        <dbReference type="ARBA" id="ARBA00023136"/>
    </source>
</evidence>
<comment type="similarity">
    <text evidence="2">Belongs to the acyltransferase 3 family.</text>
</comment>
<feature type="transmembrane region" description="Helical" evidence="7">
    <location>
        <begin position="134"/>
        <end position="154"/>
    </location>
</feature>
<feature type="transmembrane region" description="Helical" evidence="7">
    <location>
        <begin position="31"/>
        <end position="52"/>
    </location>
</feature>
<proteinExistence type="inferred from homology"/>
<dbReference type="eggNOG" id="COG4763">
    <property type="taxonomic scope" value="Bacteria"/>
</dbReference>
<feature type="transmembrane region" description="Helical" evidence="7">
    <location>
        <begin position="280"/>
        <end position="301"/>
    </location>
</feature>
<dbReference type="InterPro" id="IPR002656">
    <property type="entry name" value="Acyl_transf_3_dom"/>
</dbReference>
<dbReference type="AlphaFoldDB" id="B0RD90"/>
<name>B0RD90_CLASE</name>
<feature type="transmembrane region" description="Helical" evidence="7">
    <location>
        <begin position="99"/>
        <end position="122"/>
    </location>
</feature>
<evidence type="ECO:0000313" key="10">
    <source>
        <dbReference type="Proteomes" id="UP000001318"/>
    </source>
</evidence>
<accession>B0RD90</accession>
<reference evidence="9 10" key="1">
    <citation type="journal article" date="2008" name="J. Bacteriol.">
        <title>Genome of the actinomycete plant pathogen Clavibacter michiganensis subsp. sepedonicus suggests recent niche adaptation.</title>
        <authorList>
            <person name="Bentley S.D."/>
            <person name="Corton C."/>
            <person name="Brown S.E."/>
            <person name="Barron A."/>
            <person name="Clark L."/>
            <person name="Doggett J."/>
            <person name="Harris B."/>
            <person name="Ormond D."/>
            <person name="Quail M.A."/>
            <person name="May G."/>
            <person name="Francis D."/>
            <person name="Knudson D."/>
            <person name="Parkhill J."/>
            <person name="Ishimaru C.A."/>
        </authorList>
    </citation>
    <scope>NUCLEOTIDE SEQUENCE [LARGE SCALE GENOMIC DNA]</scope>
    <source>
        <strain evidence="10">ATCC 33113 / DSM 20744 / JCM 9667 / LMG 2889 / ICMP 2535 / C-1</strain>
    </source>
</reference>
<dbReference type="Proteomes" id="UP000001318">
    <property type="component" value="Chromosome"/>
</dbReference>
<evidence type="ECO:0000256" key="5">
    <source>
        <dbReference type="ARBA" id="ARBA00022989"/>
    </source>
</evidence>
<keyword evidence="3" id="KW-1003">Cell membrane</keyword>
<dbReference type="Pfam" id="PF01757">
    <property type="entry name" value="Acyl_transf_3"/>
    <property type="match status" value="1"/>
</dbReference>
<feature type="transmembrane region" description="Helical" evidence="7">
    <location>
        <begin position="214"/>
        <end position="233"/>
    </location>
</feature>
<gene>
    <name evidence="9" type="ordered locus">CMS0569</name>
</gene>
<keyword evidence="10" id="KW-1185">Reference proteome</keyword>
<organism evidence="9 10">
    <name type="scientific">Clavibacter sepedonicus</name>
    <name type="common">Clavibacter michiganensis subsp. sepedonicus</name>
    <dbReference type="NCBI Taxonomy" id="31964"/>
    <lineage>
        <taxon>Bacteria</taxon>
        <taxon>Bacillati</taxon>
        <taxon>Actinomycetota</taxon>
        <taxon>Actinomycetes</taxon>
        <taxon>Micrococcales</taxon>
        <taxon>Microbacteriaceae</taxon>
        <taxon>Clavibacter</taxon>
    </lineage>
</organism>
<dbReference type="KEGG" id="cms:CMS0569"/>
<evidence type="ECO:0000256" key="7">
    <source>
        <dbReference type="SAM" id="Phobius"/>
    </source>
</evidence>
<feature type="transmembrane region" description="Helical" evidence="7">
    <location>
        <begin position="189"/>
        <end position="208"/>
    </location>
</feature>
<comment type="subcellular location">
    <subcellularLocation>
        <location evidence="1">Cell membrane</location>
        <topology evidence="1">Multi-pass membrane protein</topology>
    </subcellularLocation>
</comment>
<dbReference type="GO" id="GO:0009246">
    <property type="term" value="P:enterobacterial common antigen biosynthetic process"/>
    <property type="evidence" value="ECO:0007669"/>
    <property type="project" value="TreeGrafter"/>
</dbReference>
<evidence type="ECO:0000259" key="8">
    <source>
        <dbReference type="Pfam" id="PF01757"/>
    </source>
</evidence>